<dbReference type="AlphaFoldDB" id="A0A0L0DRM5"/>
<dbReference type="EMBL" id="GL349492">
    <property type="protein sequence ID" value="KNC54907.1"/>
    <property type="molecule type" value="Genomic_DNA"/>
</dbReference>
<dbReference type="Proteomes" id="UP000054408">
    <property type="component" value="Unassembled WGS sequence"/>
</dbReference>
<dbReference type="PANTHER" id="PTHR31956:SF1">
    <property type="entry name" value="NON-SPECIFIC PHOSPHOLIPASE C1"/>
    <property type="match status" value="1"/>
</dbReference>
<dbReference type="InterPro" id="IPR017850">
    <property type="entry name" value="Alkaline_phosphatase_core_sf"/>
</dbReference>
<accession>A0A0L0DRM5</accession>
<dbReference type="OMA" id="YNISWAY"/>
<dbReference type="RefSeq" id="XP_013753497.1">
    <property type="nucleotide sequence ID" value="XM_013898043.1"/>
</dbReference>
<sequence>MVRVGTVMAMAAVVAVVALAAVVAEARGAVVGGADDAQHVIVLMMENHSFDNVFGFLPGVGSLSTEVFNYVEAGNMSSERVNVTRGAPYCVKPDPIHIVPDVGDQVTAPNSAFGHGYAPTMGGFVENFVRRTKATRPAEVMAGYTPEQLPVLSALARNFRVYTRWHSAVAGSTGINRLFAHAGTSGSYTGGEYEAPGLKLEAPTLFEALMAEGVSTRIEYVDFCSAHAIKPLADKHRHIFSRSHKLEAFFTSLREGTLANYTWVVPQLLPALDAYPTSMHPSGDIRAGEALIKNVVESLMASQYWNDTILLITFDEHGGFHDTAPPPGPGVGSGPVPDPNPDIAPHPYTYDFTRLGVRVPTLLVSPWVDAGVDDTLYWGSSVPATVAAHFGLTSPPLTSRIAAAPRFNVDLRSSPRAPSSYPAVLPEPAPGPYCRILRSDPAYGEEFLSMYQTLLDEAGICLPAHSRDVTTAYQAHQWLLSAIAALFGQ</sequence>
<evidence type="ECO:0000256" key="2">
    <source>
        <dbReference type="SAM" id="SignalP"/>
    </source>
</evidence>
<dbReference type="GO" id="GO:0042578">
    <property type="term" value="F:phosphoric ester hydrolase activity"/>
    <property type="evidence" value="ECO:0007669"/>
    <property type="project" value="UniProtKB-ARBA"/>
</dbReference>
<name>A0A0L0DRM5_THETB</name>
<dbReference type="PANTHER" id="PTHR31956">
    <property type="entry name" value="NON-SPECIFIC PHOSPHOLIPASE C4-RELATED"/>
    <property type="match status" value="1"/>
</dbReference>
<evidence type="ECO:0000313" key="3">
    <source>
        <dbReference type="EMBL" id="KNC54907.1"/>
    </source>
</evidence>
<keyword evidence="2" id="KW-0732">Signal</keyword>
<dbReference type="GeneID" id="25568761"/>
<organism evidence="3 4">
    <name type="scientific">Thecamonas trahens ATCC 50062</name>
    <dbReference type="NCBI Taxonomy" id="461836"/>
    <lineage>
        <taxon>Eukaryota</taxon>
        <taxon>Apusozoa</taxon>
        <taxon>Apusomonadida</taxon>
        <taxon>Apusomonadidae</taxon>
        <taxon>Thecamonas</taxon>
    </lineage>
</organism>
<protein>
    <submittedName>
        <fullName evidence="3">Hydrolase</fullName>
    </submittedName>
</protein>
<dbReference type="Pfam" id="PF04185">
    <property type="entry name" value="Phosphoesterase"/>
    <property type="match status" value="1"/>
</dbReference>
<proteinExistence type="predicted"/>
<dbReference type="GO" id="GO:0009395">
    <property type="term" value="P:phospholipid catabolic process"/>
    <property type="evidence" value="ECO:0007669"/>
    <property type="project" value="TreeGrafter"/>
</dbReference>
<keyword evidence="4" id="KW-1185">Reference proteome</keyword>
<dbReference type="InterPro" id="IPR007312">
    <property type="entry name" value="Phosphoesterase"/>
</dbReference>
<dbReference type="SUPFAM" id="SSF53649">
    <property type="entry name" value="Alkaline phosphatase-like"/>
    <property type="match status" value="1"/>
</dbReference>
<dbReference type="OrthoDB" id="5135119at2759"/>
<feature type="chain" id="PRO_5005537783" evidence="2">
    <location>
        <begin position="29"/>
        <end position="489"/>
    </location>
</feature>
<dbReference type="Gene3D" id="3.40.720.10">
    <property type="entry name" value="Alkaline Phosphatase, subunit A"/>
    <property type="match status" value="2"/>
</dbReference>
<feature type="signal peptide" evidence="2">
    <location>
        <begin position="1"/>
        <end position="28"/>
    </location>
</feature>
<evidence type="ECO:0000256" key="1">
    <source>
        <dbReference type="ARBA" id="ARBA00022801"/>
    </source>
</evidence>
<dbReference type="STRING" id="461836.A0A0L0DRM5"/>
<keyword evidence="1 3" id="KW-0378">Hydrolase</keyword>
<reference evidence="3 4" key="1">
    <citation type="submission" date="2010-05" db="EMBL/GenBank/DDBJ databases">
        <title>The Genome Sequence of Thecamonas trahens ATCC 50062.</title>
        <authorList>
            <consortium name="The Broad Institute Genome Sequencing Platform"/>
            <person name="Russ C."/>
            <person name="Cuomo C."/>
            <person name="Shea T."/>
            <person name="Young S.K."/>
            <person name="Zeng Q."/>
            <person name="Koehrsen M."/>
            <person name="Haas B."/>
            <person name="Borodovsky M."/>
            <person name="Guigo R."/>
            <person name="Alvarado L."/>
            <person name="Berlin A."/>
            <person name="Bochicchio J."/>
            <person name="Borenstein D."/>
            <person name="Chapman S."/>
            <person name="Chen Z."/>
            <person name="Freedman E."/>
            <person name="Gellesch M."/>
            <person name="Goldberg J."/>
            <person name="Griggs A."/>
            <person name="Gujja S."/>
            <person name="Heilman E."/>
            <person name="Heiman D."/>
            <person name="Hepburn T."/>
            <person name="Howarth C."/>
            <person name="Jen D."/>
            <person name="Larson L."/>
            <person name="Mehta T."/>
            <person name="Park D."/>
            <person name="Pearson M."/>
            <person name="Roberts A."/>
            <person name="Saif S."/>
            <person name="Shenoy N."/>
            <person name="Sisk P."/>
            <person name="Stolte C."/>
            <person name="Sykes S."/>
            <person name="Thomson T."/>
            <person name="Walk T."/>
            <person name="White J."/>
            <person name="Yandava C."/>
            <person name="Burger G."/>
            <person name="Gray M.W."/>
            <person name="Holland P.W.H."/>
            <person name="King N."/>
            <person name="Lang F.B.F."/>
            <person name="Roger A.J."/>
            <person name="Ruiz-Trillo I."/>
            <person name="Lander E."/>
            <person name="Nusbaum C."/>
        </authorList>
    </citation>
    <scope>NUCLEOTIDE SEQUENCE [LARGE SCALE GENOMIC DNA]</scope>
    <source>
        <strain evidence="3 4">ATCC 50062</strain>
    </source>
</reference>
<gene>
    <name evidence="3" type="ORF">AMSG_10566</name>
</gene>
<evidence type="ECO:0000313" key="4">
    <source>
        <dbReference type="Proteomes" id="UP000054408"/>
    </source>
</evidence>